<evidence type="ECO:0000256" key="2">
    <source>
        <dbReference type="ARBA" id="ARBA00009477"/>
    </source>
</evidence>
<dbReference type="InterPro" id="IPR006143">
    <property type="entry name" value="RND_pump_MFP"/>
</dbReference>
<comment type="subcellular location">
    <subcellularLocation>
        <location evidence="1">Cell inner membrane</location>
        <topology evidence="1">Lipid-anchor</topology>
    </subcellularLocation>
</comment>
<protein>
    <submittedName>
        <fullName evidence="7">Efflux RND transporter periplasmic adaptor subunit</fullName>
    </submittedName>
</protein>
<dbReference type="Gene3D" id="2.40.30.170">
    <property type="match status" value="1"/>
</dbReference>
<name>A0A9J6RIQ0_9GAMM</name>
<dbReference type="GO" id="GO:0022857">
    <property type="term" value="F:transmembrane transporter activity"/>
    <property type="evidence" value="ECO:0007669"/>
    <property type="project" value="InterPro"/>
</dbReference>
<accession>A0A9J6RIQ0</accession>
<dbReference type="Pfam" id="PF25876">
    <property type="entry name" value="HH_MFP_RND"/>
    <property type="match status" value="1"/>
</dbReference>
<dbReference type="GO" id="GO:0005886">
    <property type="term" value="C:plasma membrane"/>
    <property type="evidence" value="ECO:0007669"/>
    <property type="project" value="TreeGrafter"/>
</dbReference>
<evidence type="ECO:0000259" key="3">
    <source>
        <dbReference type="Pfam" id="PF25876"/>
    </source>
</evidence>
<dbReference type="InterPro" id="IPR058625">
    <property type="entry name" value="MdtA-like_BSH"/>
</dbReference>
<evidence type="ECO:0000259" key="4">
    <source>
        <dbReference type="Pfam" id="PF25917"/>
    </source>
</evidence>
<dbReference type="Pfam" id="PF25917">
    <property type="entry name" value="BSH_RND"/>
    <property type="match status" value="1"/>
</dbReference>
<organism evidence="7 8">
    <name type="scientific">Dasania phycosphaerae</name>
    <dbReference type="NCBI Taxonomy" id="2950436"/>
    <lineage>
        <taxon>Bacteria</taxon>
        <taxon>Pseudomonadati</taxon>
        <taxon>Pseudomonadota</taxon>
        <taxon>Gammaproteobacteria</taxon>
        <taxon>Cellvibrionales</taxon>
        <taxon>Spongiibacteraceae</taxon>
        <taxon>Dasania</taxon>
    </lineage>
</organism>
<feature type="domain" description="Multidrug resistance protein MdtA-like C-terminal permuted SH3" evidence="6">
    <location>
        <begin position="294"/>
        <end position="354"/>
    </location>
</feature>
<evidence type="ECO:0000259" key="6">
    <source>
        <dbReference type="Pfam" id="PF25967"/>
    </source>
</evidence>
<dbReference type="AlphaFoldDB" id="A0A9J6RIQ0"/>
<dbReference type="Pfam" id="PF25944">
    <property type="entry name" value="Beta-barrel_RND"/>
    <property type="match status" value="1"/>
</dbReference>
<dbReference type="InterPro" id="IPR058626">
    <property type="entry name" value="MdtA-like_b-barrel"/>
</dbReference>
<dbReference type="EMBL" id="JAPTGG010000002">
    <property type="protein sequence ID" value="MCZ0864308.1"/>
    <property type="molecule type" value="Genomic_DNA"/>
</dbReference>
<evidence type="ECO:0000259" key="5">
    <source>
        <dbReference type="Pfam" id="PF25944"/>
    </source>
</evidence>
<dbReference type="Gene3D" id="2.40.50.100">
    <property type="match status" value="1"/>
</dbReference>
<dbReference type="PANTHER" id="PTHR30158">
    <property type="entry name" value="ACRA/E-RELATED COMPONENT OF DRUG EFFLUX TRANSPORTER"/>
    <property type="match status" value="1"/>
</dbReference>
<dbReference type="Gene3D" id="2.40.420.20">
    <property type="match status" value="1"/>
</dbReference>
<dbReference type="GO" id="GO:0030313">
    <property type="term" value="C:cell envelope"/>
    <property type="evidence" value="ECO:0007669"/>
    <property type="project" value="UniProtKB-SubCell"/>
</dbReference>
<dbReference type="SUPFAM" id="SSF111369">
    <property type="entry name" value="HlyD-like secretion proteins"/>
    <property type="match status" value="1"/>
</dbReference>
<keyword evidence="8" id="KW-1185">Reference proteome</keyword>
<reference evidence="7 8" key="1">
    <citation type="submission" date="2022-12" db="EMBL/GenBank/DDBJ databases">
        <title>Dasania phycosphaerae sp. nov., isolated from particulate material of the south coast of Korea.</title>
        <authorList>
            <person name="Jiang Y."/>
        </authorList>
    </citation>
    <scope>NUCLEOTIDE SEQUENCE [LARGE SCALE GENOMIC DNA]</scope>
    <source>
        <strain evidence="7 8">GY-19</strain>
    </source>
</reference>
<dbReference type="RefSeq" id="WP_258330461.1">
    <property type="nucleotide sequence ID" value="NZ_JAPTGG010000002.1"/>
</dbReference>
<dbReference type="GO" id="GO:0046677">
    <property type="term" value="P:response to antibiotic"/>
    <property type="evidence" value="ECO:0007669"/>
    <property type="project" value="TreeGrafter"/>
</dbReference>
<dbReference type="Gene3D" id="1.10.287.470">
    <property type="entry name" value="Helix hairpin bin"/>
    <property type="match status" value="1"/>
</dbReference>
<sequence length="375" mass="40836">MIKTRGLFFLSLISLLSCSEQEPQITLTEVVVDSVMQATYRPSNQLIGRIEAFDDAEIKANVSGYLLERNFTEGQFVKKDSPLFLIDPSPYQAELAKAKAELAKAIAADKAAELNFNRGQELRPKGVISAAEMDKLTSESLQAHANVEAAQAQLVKAEVNLAYTRIKAPFSGHIGRSNYSLGDLVGPESGALTTLVNINPIKVIFQVSEATYLSYLEHKVQQGDKHSAAEDFSVSIELSNGHRYPQQGKIDYIANRVNPDTGTIEGRAILPNPDNILKPGQYAKVIFDSTAELNALFISQSAVQADQQGTYVLSIAGDNTVTRSNVVLGERVDNKVIVKQGLNAGDVIIIRGLQQVRPGQRVSSKHINSSKATNR</sequence>
<dbReference type="InterPro" id="IPR058624">
    <property type="entry name" value="MdtA-like_HH"/>
</dbReference>
<comment type="similarity">
    <text evidence="2">Belongs to the membrane fusion protein (MFP) (TC 8.A.1) family.</text>
</comment>
<dbReference type="PROSITE" id="PS51257">
    <property type="entry name" value="PROKAR_LIPOPROTEIN"/>
    <property type="match status" value="1"/>
</dbReference>
<dbReference type="Proteomes" id="UP001069090">
    <property type="component" value="Unassembled WGS sequence"/>
</dbReference>
<proteinExistence type="inferred from homology"/>
<dbReference type="NCBIfam" id="TIGR01730">
    <property type="entry name" value="RND_mfp"/>
    <property type="match status" value="1"/>
</dbReference>
<feature type="domain" description="Multidrug resistance protein MdtA-like barrel-sandwich hybrid" evidence="4">
    <location>
        <begin position="56"/>
        <end position="186"/>
    </location>
</feature>
<evidence type="ECO:0000256" key="1">
    <source>
        <dbReference type="ARBA" id="ARBA00004519"/>
    </source>
</evidence>
<feature type="domain" description="Multidrug resistance protein MdtA-like beta-barrel" evidence="5">
    <location>
        <begin position="200"/>
        <end position="287"/>
    </location>
</feature>
<evidence type="ECO:0000313" key="8">
    <source>
        <dbReference type="Proteomes" id="UP001069090"/>
    </source>
</evidence>
<gene>
    <name evidence="7" type="ORF">O0V09_03790</name>
</gene>
<comment type="caution">
    <text evidence="7">The sequence shown here is derived from an EMBL/GenBank/DDBJ whole genome shotgun (WGS) entry which is preliminary data.</text>
</comment>
<feature type="domain" description="Multidrug resistance protein MdtA-like alpha-helical hairpin" evidence="3">
    <location>
        <begin position="94"/>
        <end position="164"/>
    </location>
</feature>
<dbReference type="Pfam" id="PF25967">
    <property type="entry name" value="RND-MFP_C"/>
    <property type="match status" value="1"/>
</dbReference>
<dbReference type="InterPro" id="IPR058627">
    <property type="entry name" value="MdtA-like_C"/>
</dbReference>
<evidence type="ECO:0000313" key="7">
    <source>
        <dbReference type="EMBL" id="MCZ0864308.1"/>
    </source>
</evidence>